<dbReference type="InterPro" id="IPR027417">
    <property type="entry name" value="P-loop_NTPase"/>
</dbReference>
<evidence type="ECO:0000256" key="6">
    <source>
        <dbReference type="ARBA" id="ARBA00022741"/>
    </source>
</evidence>
<keyword evidence="9 11" id="KW-0472">Membrane</keyword>
<keyword evidence="15" id="KW-1185">Reference proteome</keyword>
<feature type="transmembrane region" description="Helical" evidence="11">
    <location>
        <begin position="64"/>
        <end position="81"/>
    </location>
</feature>
<dbReference type="InterPro" id="IPR011527">
    <property type="entry name" value="ABC1_TM_dom"/>
</dbReference>
<dbReference type="PROSITE" id="PS00211">
    <property type="entry name" value="ABC_TRANSPORTER_1"/>
    <property type="match status" value="1"/>
</dbReference>
<dbReference type="GO" id="GO:0010044">
    <property type="term" value="P:response to aluminum ion"/>
    <property type="evidence" value="ECO:0007669"/>
    <property type="project" value="UniProtKB-ARBA"/>
</dbReference>
<feature type="transmembrane region" description="Helical" evidence="11">
    <location>
        <begin position="112"/>
        <end position="133"/>
    </location>
</feature>
<dbReference type="InterPro" id="IPR039421">
    <property type="entry name" value="Type_1_exporter"/>
</dbReference>
<comment type="similarity">
    <text evidence="2">Belongs to the ABC transporter superfamily. ABCB family. Multidrug resistance exporter (TC 3.A.1.201) subfamily.</text>
</comment>
<feature type="region of interest" description="Disordered" evidence="10">
    <location>
        <begin position="1"/>
        <end position="35"/>
    </location>
</feature>
<dbReference type="CDD" id="cd18780">
    <property type="entry name" value="ABC_6TM_AtABCB27_like"/>
    <property type="match status" value="1"/>
</dbReference>
<dbReference type="SMART" id="SM00382">
    <property type="entry name" value="AAA"/>
    <property type="match status" value="1"/>
</dbReference>
<feature type="domain" description="ABC transmembrane type-1" evidence="13">
    <location>
        <begin position="65"/>
        <end position="355"/>
    </location>
</feature>
<evidence type="ECO:0000256" key="5">
    <source>
        <dbReference type="ARBA" id="ARBA00022692"/>
    </source>
</evidence>
<dbReference type="InParanoid" id="A0A1Q3DI71"/>
<dbReference type="SUPFAM" id="SSF52540">
    <property type="entry name" value="P-loop containing nucleoside triphosphate hydrolases"/>
    <property type="match status" value="1"/>
</dbReference>
<evidence type="ECO:0000256" key="9">
    <source>
        <dbReference type="ARBA" id="ARBA00023136"/>
    </source>
</evidence>
<evidence type="ECO:0000256" key="10">
    <source>
        <dbReference type="SAM" id="MobiDB-lite"/>
    </source>
</evidence>
<dbReference type="InterPro" id="IPR017871">
    <property type="entry name" value="ABC_transporter-like_CS"/>
</dbReference>
<keyword evidence="4" id="KW-0926">Vacuole</keyword>
<evidence type="ECO:0000256" key="3">
    <source>
        <dbReference type="ARBA" id="ARBA00022448"/>
    </source>
</evidence>
<dbReference type="Pfam" id="PF00005">
    <property type="entry name" value="ABC_tran"/>
    <property type="match status" value="1"/>
</dbReference>
<dbReference type="InterPro" id="IPR036640">
    <property type="entry name" value="ABC1_TM_sf"/>
</dbReference>
<sequence length="635" mass="68178">MDGFSGMHGFGGERAPLLDRGGRKKNNTSFNGHATDLEHGDAIPAANVGFGRVLSLAKPDTGKLIVATISLLIASTSSILIPKFGGKIIDIVSGDLQTPEQKAEALNRVRNTILYIFLIVILGSVCTALRAWLFSSASERVVARLRKSLFSHLITQEIAFFDVTRTGELLSRLSEDTQIIKNAATTNLSEALRNLSTAFIGLGFMFATSWKLTLLALAVVPAISVAVRQFGRFLRELSHKTQAAAASAASIAEESFGAIRTVRSFAQEGHEISRYSQQVDETLKLGLKQAKVVGIFFGGLNAASTLSVIIVVIYGSTLTITGSMTPGALTSFILYSLTVGSSVSGLAGLYTVAMKAAGASRRVFQLMDRVSSMPKSGKKCPLGDQDGEVELDDVWFAYPSRPNHMVLKGITLKLQPGSKVALVGPSGGGKTTIANLIERFYDPIKGKILLNGVPLVEILHEHLHKKISIVSQEPVLFNCSIEDNIAYGCSGKVNSVDIVNAAKMANAHEFVSNFPDKYQTYVGERGVRLSGGQKQRVAIARALLMDPRILLLDEATSALDAESEYLVQDAMDSLMKGRTVLVIAHRLSTVKSADTVAVVSDGQIVESGTHEELISKDGVYTALVKRQLQGPKTEI</sequence>
<evidence type="ECO:0000256" key="8">
    <source>
        <dbReference type="ARBA" id="ARBA00022989"/>
    </source>
</evidence>
<dbReference type="OrthoDB" id="6500128at2759"/>
<evidence type="ECO:0000313" key="15">
    <source>
        <dbReference type="Proteomes" id="UP000187406"/>
    </source>
</evidence>
<protein>
    <submittedName>
        <fullName evidence="14">ABC_tran domain-containing protein/ABC_membrane domain-containing protein</fullName>
    </submittedName>
</protein>
<dbReference type="GO" id="GO:0005774">
    <property type="term" value="C:vacuolar membrane"/>
    <property type="evidence" value="ECO:0007669"/>
    <property type="project" value="UniProtKB-SubCell"/>
</dbReference>
<dbReference type="SUPFAM" id="SSF90123">
    <property type="entry name" value="ABC transporter transmembrane region"/>
    <property type="match status" value="1"/>
</dbReference>
<dbReference type="InterPro" id="IPR003439">
    <property type="entry name" value="ABC_transporter-like_ATP-bd"/>
</dbReference>
<proteinExistence type="inferred from homology"/>
<feature type="transmembrane region" description="Helical" evidence="11">
    <location>
        <begin position="333"/>
        <end position="353"/>
    </location>
</feature>
<dbReference type="EMBL" id="BDDD01009063">
    <property type="protein sequence ID" value="GAV92197.1"/>
    <property type="molecule type" value="Genomic_DNA"/>
</dbReference>
<evidence type="ECO:0000256" key="4">
    <source>
        <dbReference type="ARBA" id="ARBA00022554"/>
    </source>
</evidence>
<keyword evidence="7" id="KW-0067">ATP-binding</keyword>
<evidence type="ECO:0000256" key="7">
    <source>
        <dbReference type="ARBA" id="ARBA00022840"/>
    </source>
</evidence>
<dbReference type="Gene3D" id="1.20.1560.10">
    <property type="entry name" value="ABC transporter type 1, transmembrane domain"/>
    <property type="match status" value="1"/>
</dbReference>
<evidence type="ECO:0000256" key="1">
    <source>
        <dbReference type="ARBA" id="ARBA00004128"/>
    </source>
</evidence>
<dbReference type="Pfam" id="PF00664">
    <property type="entry name" value="ABC_membrane"/>
    <property type="match status" value="1"/>
</dbReference>
<dbReference type="FunFam" id="1.20.1560.10:FF:000058">
    <property type="entry name" value="ABC transporter B family member 25"/>
    <property type="match status" value="1"/>
</dbReference>
<evidence type="ECO:0000259" key="13">
    <source>
        <dbReference type="PROSITE" id="PS50929"/>
    </source>
</evidence>
<comment type="subcellular location">
    <subcellularLocation>
        <location evidence="1">Vacuole membrane</location>
        <topology evidence="1">Multi-pass membrane protein</topology>
    </subcellularLocation>
</comment>
<evidence type="ECO:0000313" key="14">
    <source>
        <dbReference type="EMBL" id="GAV92197.1"/>
    </source>
</evidence>
<dbReference type="PROSITE" id="PS50893">
    <property type="entry name" value="ABC_TRANSPORTER_2"/>
    <property type="match status" value="1"/>
</dbReference>
<feature type="compositionally biased region" description="Gly residues" evidence="10">
    <location>
        <begin position="1"/>
        <end position="12"/>
    </location>
</feature>
<dbReference type="PROSITE" id="PS50929">
    <property type="entry name" value="ABC_TM1F"/>
    <property type="match status" value="1"/>
</dbReference>
<accession>A0A1Q3DI71</accession>
<comment type="caution">
    <text evidence="14">The sequence shown here is derived from an EMBL/GenBank/DDBJ whole genome shotgun (WGS) entry which is preliminary data.</text>
</comment>
<dbReference type="GO" id="GO:0090374">
    <property type="term" value="P:oligopeptide export from mitochondrion"/>
    <property type="evidence" value="ECO:0007669"/>
    <property type="project" value="TreeGrafter"/>
</dbReference>
<dbReference type="GO" id="GO:0015421">
    <property type="term" value="F:ABC-type oligopeptide transporter activity"/>
    <property type="evidence" value="ECO:0007669"/>
    <property type="project" value="TreeGrafter"/>
</dbReference>
<keyword evidence="3" id="KW-0813">Transport</keyword>
<evidence type="ECO:0000259" key="12">
    <source>
        <dbReference type="PROSITE" id="PS50893"/>
    </source>
</evidence>
<dbReference type="GO" id="GO:0005743">
    <property type="term" value="C:mitochondrial inner membrane"/>
    <property type="evidence" value="ECO:0007669"/>
    <property type="project" value="TreeGrafter"/>
</dbReference>
<dbReference type="AlphaFoldDB" id="A0A1Q3DI71"/>
<dbReference type="PIRSF" id="PIRSF002773">
    <property type="entry name" value="ABC_prm/ATPase_B"/>
    <property type="match status" value="1"/>
</dbReference>
<reference evidence="15" key="1">
    <citation type="submission" date="2016-04" db="EMBL/GenBank/DDBJ databases">
        <title>Cephalotus genome sequencing.</title>
        <authorList>
            <person name="Fukushima K."/>
            <person name="Hasebe M."/>
            <person name="Fang X."/>
        </authorList>
    </citation>
    <scope>NUCLEOTIDE SEQUENCE [LARGE SCALE GENOMIC DNA]</scope>
    <source>
        <strain evidence="15">cv. St1</strain>
    </source>
</reference>
<keyword evidence="6" id="KW-0547">Nucleotide-binding</keyword>
<dbReference type="Proteomes" id="UP000187406">
    <property type="component" value="Unassembled WGS sequence"/>
</dbReference>
<keyword evidence="5 11" id="KW-0812">Transmembrane</keyword>
<name>A0A1Q3DI71_CEPFO</name>
<evidence type="ECO:0000256" key="11">
    <source>
        <dbReference type="SAM" id="Phobius"/>
    </source>
</evidence>
<organism evidence="14 15">
    <name type="scientific">Cephalotus follicularis</name>
    <name type="common">Albany pitcher plant</name>
    <dbReference type="NCBI Taxonomy" id="3775"/>
    <lineage>
        <taxon>Eukaryota</taxon>
        <taxon>Viridiplantae</taxon>
        <taxon>Streptophyta</taxon>
        <taxon>Embryophyta</taxon>
        <taxon>Tracheophyta</taxon>
        <taxon>Spermatophyta</taxon>
        <taxon>Magnoliopsida</taxon>
        <taxon>eudicotyledons</taxon>
        <taxon>Gunneridae</taxon>
        <taxon>Pentapetalae</taxon>
        <taxon>rosids</taxon>
        <taxon>fabids</taxon>
        <taxon>Oxalidales</taxon>
        <taxon>Cephalotaceae</taxon>
        <taxon>Cephalotus</taxon>
    </lineage>
</organism>
<keyword evidence="8 11" id="KW-1133">Transmembrane helix</keyword>
<gene>
    <name evidence="14" type="ORF">CFOL_v3_35578</name>
</gene>
<dbReference type="Gene3D" id="3.40.50.300">
    <property type="entry name" value="P-loop containing nucleotide triphosphate hydrolases"/>
    <property type="match status" value="1"/>
</dbReference>
<dbReference type="CDD" id="cd03249">
    <property type="entry name" value="ABC_MTABC3_MDL1_MDL2"/>
    <property type="match status" value="1"/>
</dbReference>
<dbReference type="PANTHER" id="PTHR43394:SF1">
    <property type="entry name" value="ATP-BINDING CASSETTE SUB-FAMILY B MEMBER 10, MITOCHONDRIAL"/>
    <property type="match status" value="1"/>
</dbReference>
<evidence type="ECO:0000256" key="2">
    <source>
        <dbReference type="ARBA" id="ARBA00007577"/>
    </source>
</evidence>
<dbReference type="InterPro" id="IPR003593">
    <property type="entry name" value="AAA+_ATPase"/>
</dbReference>
<feature type="domain" description="ABC transporter" evidence="12">
    <location>
        <begin position="389"/>
        <end position="626"/>
    </location>
</feature>
<dbReference type="FunFam" id="3.40.50.300:FF:000836">
    <property type="entry name" value="ABC transporter B family member 25"/>
    <property type="match status" value="1"/>
</dbReference>
<feature type="transmembrane region" description="Helical" evidence="11">
    <location>
        <begin position="292"/>
        <end position="313"/>
    </location>
</feature>
<feature type="transmembrane region" description="Helical" evidence="11">
    <location>
        <begin position="198"/>
        <end position="227"/>
    </location>
</feature>
<dbReference type="PANTHER" id="PTHR43394">
    <property type="entry name" value="ATP-DEPENDENT PERMEASE MDL1, MITOCHONDRIAL"/>
    <property type="match status" value="1"/>
</dbReference>
<dbReference type="STRING" id="3775.A0A1Q3DI71"/>
<dbReference type="GO" id="GO:0005524">
    <property type="term" value="F:ATP binding"/>
    <property type="evidence" value="ECO:0007669"/>
    <property type="project" value="UniProtKB-KW"/>
</dbReference>
<dbReference type="GO" id="GO:0016887">
    <property type="term" value="F:ATP hydrolysis activity"/>
    <property type="evidence" value="ECO:0007669"/>
    <property type="project" value="InterPro"/>
</dbReference>